<evidence type="ECO:0000256" key="2">
    <source>
        <dbReference type="ARBA" id="ARBA00022729"/>
    </source>
</evidence>
<dbReference type="InterPro" id="IPR017853">
    <property type="entry name" value="GH"/>
</dbReference>
<dbReference type="InterPro" id="IPR013785">
    <property type="entry name" value="Aldolase_TIM"/>
</dbReference>
<dbReference type="PANTHER" id="PTHR11452">
    <property type="entry name" value="ALPHA-GALACTOSIDASE/ALPHA-N-ACETYLGALACTOSAMINIDASE"/>
    <property type="match status" value="1"/>
</dbReference>
<dbReference type="RefSeq" id="WP_343796111.1">
    <property type="nucleotide sequence ID" value="NZ_BAAAGF010000001.1"/>
</dbReference>
<dbReference type="InterPro" id="IPR002241">
    <property type="entry name" value="Glyco_hydro_27"/>
</dbReference>
<dbReference type="PROSITE" id="PS00512">
    <property type="entry name" value="ALPHA_GALACTOSIDASE"/>
    <property type="match status" value="1"/>
</dbReference>
<feature type="chain" id="PRO_5046138130" description="Alpha-galactosidase" evidence="6">
    <location>
        <begin position="20"/>
        <end position="403"/>
    </location>
</feature>
<dbReference type="Proteomes" id="UP001500736">
    <property type="component" value="Unassembled WGS sequence"/>
</dbReference>
<comment type="catalytic activity">
    <reaction evidence="5">
        <text>Hydrolysis of terminal, non-reducing alpha-D-galactose residues in alpha-D-galactosides, including galactose oligosaccharides, galactomannans and galactolipids.</text>
        <dbReference type="EC" id="3.2.1.22"/>
    </reaction>
</comment>
<protein>
    <recommendedName>
        <fullName evidence="5">Alpha-galactosidase</fullName>
        <ecNumber evidence="5">3.2.1.22</ecNumber>
    </recommendedName>
    <alternativeName>
        <fullName evidence="5">Melibiase</fullName>
    </alternativeName>
</protein>
<comment type="similarity">
    <text evidence="1 5">Belongs to the glycosyl hydrolase 27 family.</text>
</comment>
<dbReference type="EMBL" id="BAAAGF010000001">
    <property type="protein sequence ID" value="GAA0739633.1"/>
    <property type="molecule type" value="Genomic_DNA"/>
</dbReference>
<sequence>MIKNTLLALLFLISITSNAQKFEGLAETPPLGWNSWNTFGTDINEKLVMEIADKFEELGFKDAGYEYIVLDDGWMAKERDANGNLVADPVKFPSGMKALADYIHSKGLKFGLYNCAGYTTCAGYPGSRGYEYQDARSYASWDVDYLKYDWCNTPKLNAEGAYMTMRDALKTAGRPIVFSICEWGDNKPWEWAEDVGHLWRVTGDIINCWDCEVGHGSWSSSGVWKIINMRKNIRKAAGPGHWNDLDMMEVGNGMTDAEDRTHFAMWSMLASPLIMGNDLRTASKETIKTLTNKEVIAVNQDKLGIQGFRFSNENNIEIWIKPLDNDAWALTFVNMSDKPIQLDYDWEKHNIGDDLNGKYVDMKKTKFTIRDLFNHKDLGDTSKHLQSVIESHDVLMVKLDKKN</sequence>
<dbReference type="EC" id="3.2.1.22" evidence="5"/>
<dbReference type="PANTHER" id="PTHR11452:SF75">
    <property type="entry name" value="ALPHA-GALACTOSIDASE MEL1"/>
    <property type="match status" value="1"/>
</dbReference>
<evidence type="ECO:0000256" key="6">
    <source>
        <dbReference type="SAM" id="SignalP"/>
    </source>
</evidence>
<dbReference type="Gene3D" id="2.60.40.1180">
    <property type="entry name" value="Golgi alpha-mannosidase II"/>
    <property type="match status" value="1"/>
</dbReference>
<dbReference type="PRINTS" id="PR00740">
    <property type="entry name" value="GLHYDRLASE27"/>
</dbReference>
<evidence type="ECO:0000313" key="8">
    <source>
        <dbReference type="EMBL" id="GAA0739633.1"/>
    </source>
</evidence>
<evidence type="ECO:0000256" key="3">
    <source>
        <dbReference type="ARBA" id="ARBA00022801"/>
    </source>
</evidence>
<dbReference type="CDD" id="cd14792">
    <property type="entry name" value="GH27"/>
    <property type="match status" value="1"/>
</dbReference>
<gene>
    <name evidence="8" type="ORF">GCM10009431_08880</name>
</gene>
<feature type="domain" description="Alpha galactosidase C-terminal" evidence="7">
    <location>
        <begin position="314"/>
        <end position="399"/>
    </location>
</feature>
<evidence type="ECO:0000256" key="1">
    <source>
        <dbReference type="ARBA" id="ARBA00009743"/>
    </source>
</evidence>
<dbReference type="Gene3D" id="3.20.20.70">
    <property type="entry name" value="Aldolase class I"/>
    <property type="match status" value="1"/>
</dbReference>
<dbReference type="Pfam" id="PF16499">
    <property type="entry name" value="Melibiase_2"/>
    <property type="match status" value="1"/>
</dbReference>
<keyword evidence="4 5" id="KW-0326">Glycosidase</keyword>
<name>A0ABN1JHC0_9FLAO</name>
<dbReference type="InterPro" id="IPR041233">
    <property type="entry name" value="Melibiase_C"/>
</dbReference>
<dbReference type="SUPFAM" id="SSF51011">
    <property type="entry name" value="Glycosyl hydrolase domain"/>
    <property type="match status" value="1"/>
</dbReference>
<evidence type="ECO:0000259" key="7">
    <source>
        <dbReference type="Pfam" id="PF17801"/>
    </source>
</evidence>
<feature type="signal peptide" evidence="6">
    <location>
        <begin position="1"/>
        <end position="19"/>
    </location>
</feature>
<evidence type="ECO:0000256" key="5">
    <source>
        <dbReference type="RuleBase" id="RU361168"/>
    </source>
</evidence>
<organism evidence="8 9">
    <name type="scientific">Gaetbulibacter jejuensis</name>
    <dbReference type="NCBI Taxonomy" id="584607"/>
    <lineage>
        <taxon>Bacteria</taxon>
        <taxon>Pseudomonadati</taxon>
        <taxon>Bacteroidota</taxon>
        <taxon>Flavobacteriia</taxon>
        <taxon>Flavobacteriales</taxon>
        <taxon>Flavobacteriaceae</taxon>
        <taxon>Gaetbulibacter</taxon>
    </lineage>
</organism>
<keyword evidence="2 6" id="KW-0732">Signal</keyword>
<keyword evidence="9" id="KW-1185">Reference proteome</keyword>
<accession>A0ABN1JHC0</accession>
<evidence type="ECO:0000313" key="9">
    <source>
        <dbReference type="Proteomes" id="UP001500736"/>
    </source>
</evidence>
<dbReference type="SUPFAM" id="SSF51445">
    <property type="entry name" value="(Trans)glycosidases"/>
    <property type="match status" value="1"/>
</dbReference>
<dbReference type="InterPro" id="IPR000111">
    <property type="entry name" value="Glyco_hydro_27/36_CS"/>
</dbReference>
<keyword evidence="3 5" id="KW-0378">Hydrolase</keyword>
<dbReference type="Pfam" id="PF17801">
    <property type="entry name" value="Melibiase_C"/>
    <property type="match status" value="1"/>
</dbReference>
<keyword evidence="5" id="KW-1015">Disulfide bond</keyword>
<proteinExistence type="inferred from homology"/>
<dbReference type="InterPro" id="IPR013780">
    <property type="entry name" value="Glyco_hydro_b"/>
</dbReference>
<evidence type="ECO:0000256" key="4">
    <source>
        <dbReference type="ARBA" id="ARBA00023295"/>
    </source>
</evidence>
<reference evidence="8 9" key="1">
    <citation type="journal article" date="2019" name="Int. J. Syst. Evol. Microbiol.">
        <title>The Global Catalogue of Microorganisms (GCM) 10K type strain sequencing project: providing services to taxonomists for standard genome sequencing and annotation.</title>
        <authorList>
            <consortium name="The Broad Institute Genomics Platform"/>
            <consortium name="The Broad Institute Genome Sequencing Center for Infectious Disease"/>
            <person name="Wu L."/>
            <person name="Ma J."/>
        </authorList>
    </citation>
    <scope>NUCLEOTIDE SEQUENCE [LARGE SCALE GENOMIC DNA]</scope>
    <source>
        <strain evidence="8 9">JCM 15976</strain>
    </source>
</reference>
<comment type="caution">
    <text evidence="8">The sequence shown here is derived from an EMBL/GenBank/DDBJ whole genome shotgun (WGS) entry which is preliminary data.</text>
</comment>